<comment type="caution">
    <text evidence="1">The sequence shown here is derived from an EMBL/GenBank/DDBJ whole genome shotgun (WGS) entry which is preliminary data.</text>
</comment>
<dbReference type="Proteomes" id="UP000662618">
    <property type="component" value="Unassembled WGS sequence"/>
</dbReference>
<reference evidence="1" key="1">
    <citation type="submission" date="2020-12" db="EMBL/GenBank/DDBJ databases">
        <authorList>
            <person name="Rodrigo-Torres L."/>
            <person name="Arahal R. D."/>
            <person name="Lucena T."/>
        </authorList>
    </citation>
    <scope>NUCLEOTIDE SEQUENCE</scope>
    <source>
        <strain evidence="1">CECT 9390</strain>
    </source>
</reference>
<name>A0A9N8QSU2_9FLAO</name>
<dbReference type="AlphaFoldDB" id="A0A9N8QSU2"/>
<dbReference type="EMBL" id="CAJIMS010000001">
    <property type="protein sequence ID" value="CAD7813164.1"/>
    <property type="molecule type" value="Genomic_DNA"/>
</dbReference>
<protein>
    <submittedName>
        <fullName evidence="1">Uncharacterized protein</fullName>
    </submittedName>
</protein>
<keyword evidence="2" id="KW-1185">Reference proteome</keyword>
<evidence type="ECO:0000313" key="2">
    <source>
        <dbReference type="Proteomes" id="UP000662618"/>
    </source>
</evidence>
<proteinExistence type="predicted"/>
<gene>
    <name evidence="1" type="ORF">CHRY9390_02618</name>
</gene>
<sequence length="46" mass="5464">MIVVQNFSKRIEDDLSLKDFLTNIISNINLRIIKEEDMYHTLNPKT</sequence>
<evidence type="ECO:0000313" key="1">
    <source>
        <dbReference type="EMBL" id="CAD7813164.1"/>
    </source>
</evidence>
<accession>A0A9N8QSU2</accession>
<organism evidence="1 2">
    <name type="scientific">Chryseobacterium aquaeductus</name>
    <dbReference type="NCBI Taxonomy" id="2675056"/>
    <lineage>
        <taxon>Bacteria</taxon>
        <taxon>Pseudomonadati</taxon>
        <taxon>Bacteroidota</taxon>
        <taxon>Flavobacteriia</taxon>
        <taxon>Flavobacteriales</taxon>
        <taxon>Weeksellaceae</taxon>
        <taxon>Chryseobacterium group</taxon>
        <taxon>Chryseobacterium</taxon>
    </lineage>
</organism>